<dbReference type="EnsemblPlants" id="OB04G33950.1">
    <property type="protein sequence ID" value="OB04G33950.1"/>
    <property type="gene ID" value="OB04G33950"/>
</dbReference>
<accession>J3M1X0</accession>
<keyword evidence="2" id="KW-1185">Reference proteome</keyword>
<dbReference type="Proteomes" id="UP000006038">
    <property type="component" value="Chromosome 4"/>
</dbReference>
<proteinExistence type="predicted"/>
<name>J3M1X0_ORYBR</name>
<sequence>MGSGLQGFTKLLFSSVIYLFFTNRRISAFRYHLYNNYDPGGLAILKLSDDVFSAVGRDPLIAQFHWPARAGL</sequence>
<evidence type="ECO:0000313" key="2">
    <source>
        <dbReference type="Proteomes" id="UP000006038"/>
    </source>
</evidence>
<evidence type="ECO:0000313" key="1">
    <source>
        <dbReference type="EnsemblPlants" id="OB04G33950.1"/>
    </source>
</evidence>
<dbReference type="Gramene" id="OB04G33950.1">
    <property type="protein sequence ID" value="OB04G33950.1"/>
    <property type="gene ID" value="OB04G33950"/>
</dbReference>
<protein>
    <submittedName>
        <fullName evidence="1">Uncharacterized protein</fullName>
    </submittedName>
</protein>
<reference evidence="1" key="2">
    <citation type="submission" date="2013-04" db="UniProtKB">
        <authorList>
            <consortium name="EnsemblPlants"/>
        </authorList>
    </citation>
    <scope>IDENTIFICATION</scope>
</reference>
<dbReference type="HOGENOM" id="CLU_2726227_0_0_1"/>
<organism evidence="1">
    <name type="scientific">Oryza brachyantha</name>
    <name type="common">malo sina</name>
    <dbReference type="NCBI Taxonomy" id="4533"/>
    <lineage>
        <taxon>Eukaryota</taxon>
        <taxon>Viridiplantae</taxon>
        <taxon>Streptophyta</taxon>
        <taxon>Embryophyta</taxon>
        <taxon>Tracheophyta</taxon>
        <taxon>Spermatophyta</taxon>
        <taxon>Magnoliopsida</taxon>
        <taxon>Liliopsida</taxon>
        <taxon>Poales</taxon>
        <taxon>Poaceae</taxon>
        <taxon>BOP clade</taxon>
        <taxon>Oryzoideae</taxon>
        <taxon>Oryzeae</taxon>
        <taxon>Oryzinae</taxon>
        <taxon>Oryza</taxon>
    </lineage>
</organism>
<dbReference type="AlphaFoldDB" id="J3M1X0"/>
<reference evidence="1" key="1">
    <citation type="journal article" date="2013" name="Nat. Commun.">
        <title>Whole-genome sequencing of Oryza brachyantha reveals mechanisms underlying Oryza genome evolution.</title>
        <authorList>
            <person name="Chen J."/>
            <person name="Huang Q."/>
            <person name="Gao D."/>
            <person name="Wang J."/>
            <person name="Lang Y."/>
            <person name="Liu T."/>
            <person name="Li B."/>
            <person name="Bai Z."/>
            <person name="Luis Goicoechea J."/>
            <person name="Liang C."/>
            <person name="Chen C."/>
            <person name="Zhang W."/>
            <person name="Sun S."/>
            <person name="Liao Y."/>
            <person name="Zhang X."/>
            <person name="Yang L."/>
            <person name="Song C."/>
            <person name="Wang M."/>
            <person name="Shi J."/>
            <person name="Liu G."/>
            <person name="Liu J."/>
            <person name="Zhou H."/>
            <person name="Zhou W."/>
            <person name="Yu Q."/>
            <person name="An N."/>
            <person name="Chen Y."/>
            <person name="Cai Q."/>
            <person name="Wang B."/>
            <person name="Liu B."/>
            <person name="Min J."/>
            <person name="Huang Y."/>
            <person name="Wu H."/>
            <person name="Li Z."/>
            <person name="Zhang Y."/>
            <person name="Yin Y."/>
            <person name="Song W."/>
            <person name="Jiang J."/>
            <person name="Jackson S.A."/>
            <person name="Wing R.A."/>
            <person name="Wang J."/>
            <person name="Chen M."/>
        </authorList>
    </citation>
    <scope>NUCLEOTIDE SEQUENCE [LARGE SCALE GENOMIC DNA]</scope>
    <source>
        <strain evidence="1">cv. IRGC 101232</strain>
    </source>
</reference>
<dbReference type="STRING" id="4533.J3M1X0"/>